<dbReference type="NCBIfam" id="NF009467">
    <property type="entry name" value="PRK12826.1-3"/>
    <property type="match status" value="1"/>
</dbReference>
<keyword evidence="3" id="KW-0520">NAD</keyword>
<evidence type="ECO:0000313" key="5">
    <source>
        <dbReference type="EMBL" id="MDI2030549.1"/>
    </source>
</evidence>
<dbReference type="InterPro" id="IPR036291">
    <property type="entry name" value="NAD(P)-bd_dom_sf"/>
</dbReference>
<dbReference type="PRINTS" id="PR00081">
    <property type="entry name" value="GDHRDH"/>
</dbReference>
<dbReference type="InterPro" id="IPR002347">
    <property type="entry name" value="SDR_fam"/>
</dbReference>
<dbReference type="PANTHER" id="PTHR24321:SF8">
    <property type="entry name" value="ESTRADIOL 17-BETA-DEHYDROGENASE 8-RELATED"/>
    <property type="match status" value="1"/>
</dbReference>
<dbReference type="InterPro" id="IPR020904">
    <property type="entry name" value="Sc_DH/Rdtase_CS"/>
</dbReference>
<dbReference type="Proteomes" id="UP001237595">
    <property type="component" value="Unassembled WGS sequence"/>
</dbReference>
<reference evidence="5 6" key="1">
    <citation type="submission" date="2023-04" db="EMBL/GenBank/DDBJ databases">
        <title>Draft genome sequence of Saccharopolyspora sp. TS4A08 isolated from sweet potato rhizospheric soil.</title>
        <authorList>
            <person name="Suksaard P."/>
            <person name="Duangmal K."/>
        </authorList>
    </citation>
    <scope>NUCLEOTIDE SEQUENCE [LARGE SCALE GENOMIC DNA]</scope>
    <source>
        <strain evidence="5 6">TS4A08</strain>
    </source>
</reference>
<dbReference type="PROSITE" id="PS00061">
    <property type="entry name" value="ADH_SHORT"/>
    <property type="match status" value="1"/>
</dbReference>
<dbReference type="Gene3D" id="3.40.50.720">
    <property type="entry name" value="NAD(P)-binding Rossmann-like Domain"/>
    <property type="match status" value="1"/>
</dbReference>
<dbReference type="PRINTS" id="PR00080">
    <property type="entry name" value="SDRFAMILY"/>
</dbReference>
<dbReference type="CDD" id="cd05233">
    <property type="entry name" value="SDR_c"/>
    <property type="match status" value="1"/>
</dbReference>
<gene>
    <name evidence="5" type="ORF">QFW96_18090</name>
</gene>
<keyword evidence="6" id="KW-1185">Reference proteome</keyword>
<evidence type="ECO:0000256" key="1">
    <source>
        <dbReference type="ARBA" id="ARBA00006484"/>
    </source>
</evidence>
<comment type="similarity">
    <text evidence="1 4">Belongs to the short-chain dehydrogenases/reductases (SDR) family.</text>
</comment>
<dbReference type="NCBIfam" id="TIGR03971">
    <property type="entry name" value="SDR_subfam_1"/>
    <property type="match status" value="1"/>
</dbReference>
<dbReference type="RefSeq" id="WP_281456863.1">
    <property type="nucleotide sequence ID" value="NZ_JASAOF010000011.1"/>
</dbReference>
<dbReference type="Pfam" id="PF00106">
    <property type="entry name" value="adh_short"/>
    <property type="match status" value="1"/>
</dbReference>
<protein>
    <submittedName>
        <fullName evidence="5">Mycofactocin-coupled SDR family oxidoreductase</fullName>
    </submittedName>
</protein>
<comment type="caution">
    <text evidence="5">The sequence shown here is derived from an EMBL/GenBank/DDBJ whole genome shotgun (WGS) entry which is preliminary data.</text>
</comment>
<evidence type="ECO:0000256" key="2">
    <source>
        <dbReference type="ARBA" id="ARBA00023002"/>
    </source>
</evidence>
<evidence type="ECO:0000313" key="6">
    <source>
        <dbReference type="Proteomes" id="UP001237595"/>
    </source>
</evidence>
<sequence>MGRLEGKVAFVTGAARGQGRSHAVRLAEEGADIIAVDLCDSIPSVKCYAPASADDLKQTAAAVEFTGRRVVSARVDVRDADALTRAVRNGVTELGRLDIVVANAGILELDPVAEVRAESWRDIIDINLTGVWNTVQAALPHMTSQGTGGSIVLTSSTAGLKGLSNAAPYTASKHGVVGLMKTLAKELGEHSIRVNTVNPTNVDTSMIQNGRVWGLFDPSNPAPTKESARSAFTTVSVLPVPWVETADVSNAVAFLASDEARYITGITMPIDAGFLIK</sequence>
<evidence type="ECO:0000256" key="4">
    <source>
        <dbReference type="RuleBase" id="RU000363"/>
    </source>
</evidence>
<evidence type="ECO:0000256" key="3">
    <source>
        <dbReference type="ARBA" id="ARBA00023027"/>
    </source>
</evidence>
<accession>A0ABT6PRG5</accession>
<dbReference type="PANTHER" id="PTHR24321">
    <property type="entry name" value="DEHYDROGENASES, SHORT CHAIN"/>
    <property type="match status" value="1"/>
</dbReference>
<organism evidence="5 6">
    <name type="scientific">Saccharopolyspora ipomoeae</name>
    <dbReference type="NCBI Taxonomy" id="3042027"/>
    <lineage>
        <taxon>Bacteria</taxon>
        <taxon>Bacillati</taxon>
        <taxon>Actinomycetota</taxon>
        <taxon>Actinomycetes</taxon>
        <taxon>Pseudonocardiales</taxon>
        <taxon>Pseudonocardiaceae</taxon>
        <taxon>Saccharopolyspora</taxon>
    </lineage>
</organism>
<name>A0ABT6PRG5_9PSEU</name>
<dbReference type="SUPFAM" id="SSF51735">
    <property type="entry name" value="NAD(P)-binding Rossmann-fold domains"/>
    <property type="match status" value="1"/>
</dbReference>
<proteinExistence type="inferred from homology"/>
<dbReference type="EMBL" id="JASAOF010000011">
    <property type="protein sequence ID" value="MDI2030549.1"/>
    <property type="molecule type" value="Genomic_DNA"/>
</dbReference>
<dbReference type="InterPro" id="IPR023985">
    <property type="entry name" value="SDR_subfam_1"/>
</dbReference>
<keyword evidence="2" id="KW-0560">Oxidoreductase</keyword>